<dbReference type="PANTHER" id="PTHR46513">
    <property type="entry name" value="VITELLOGENIN RECEPTOR-LIKE PROTEIN-RELATED-RELATED"/>
    <property type="match status" value="1"/>
</dbReference>
<keyword evidence="1" id="KW-1133">Transmembrane helix</keyword>
<dbReference type="InterPro" id="IPR013424">
    <property type="entry name" value="Ice-binding_C"/>
</dbReference>
<dbReference type="InterPro" id="IPR011042">
    <property type="entry name" value="6-blade_b-propeller_TolB-like"/>
</dbReference>
<evidence type="ECO:0000256" key="1">
    <source>
        <dbReference type="SAM" id="Phobius"/>
    </source>
</evidence>
<keyword evidence="1" id="KW-0472">Membrane</keyword>
<dbReference type="InterPro" id="IPR000033">
    <property type="entry name" value="LDLR_classB_rpt"/>
</dbReference>
<feature type="transmembrane region" description="Helical" evidence="1">
    <location>
        <begin position="272"/>
        <end position="294"/>
    </location>
</feature>
<sequence length="328" mass="36711">MKVPRLIEVSILVLGLLLLSETTAPAGDALYWTHGGDIYAMDLPDGDPGVLLHVSPDGSGDRPMWLRAYQEKLYWGSYASGMISRVDLDGQNPVPLVDQGDNAYIRNIEFFQGKMYWASEGRGKIFRADPDGGNVEEVIGTYTGSDAGIMDFEIHDGRFWWTSYNSYDISRCALDGSQYERVSLADSRRAFWIEFHDGEMYIGDIGPARIRRYSLDGQTYEELVSLGRETLGGEVFKDRLYFNILRTGGPHYIYSTDLEGDDLRIEHAGPSWQFTVVPEPSVMAVLSIGSLALTRRRRRRARKRGLGGAARAPSTARAQAHVLLCVER</sequence>
<dbReference type="AlphaFoldDB" id="A0A0F9J0R9"/>
<evidence type="ECO:0008006" key="3">
    <source>
        <dbReference type="Google" id="ProtNLM"/>
    </source>
</evidence>
<dbReference type="SMART" id="SM00135">
    <property type="entry name" value="LY"/>
    <property type="match status" value="3"/>
</dbReference>
<keyword evidence="1" id="KW-0812">Transmembrane</keyword>
<dbReference type="EMBL" id="LAZR01019365">
    <property type="protein sequence ID" value="KKL92817.1"/>
    <property type="molecule type" value="Genomic_DNA"/>
</dbReference>
<dbReference type="GO" id="GO:0060070">
    <property type="term" value="P:canonical Wnt signaling pathway"/>
    <property type="evidence" value="ECO:0007669"/>
    <property type="project" value="TreeGrafter"/>
</dbReference>
<evidence type="ECO:0000313" key="2">
    <source>
        <dbReference type="EMBL" id="KKL92817.1"/>
    </source>
</evidence>
<dbReference type="Gene3D" id="2.120.10.30">
    <property type="entry name" value="TolB, C-terminal domain"/>
    <property type="match status" value="2"/>
</dbReference>
<gene>
    <name evidence="2" type="ORF">LCGC14_1880890</name>
</gene>
<dbReference type="GO" id="GO:0005886">
    <property type="term" value="C:plasma membrane"/>
    <property type="evidence" value="ECO:0007669"/>
    <property type="project" value="TreeGrafter"/>
</dbReference>
<organism evidence="2">
    <name type="scientific">marine sediment metagenome</name>
    <dbReference type="NCBI Taxonomy" id="412755"/>
    <lineage>
        <taxon>unclassified sequences</taxon>
        <taxon>metagenomes</taxon>
        <taxon>ecological metagenomes</taxon>
    </lineage>
</organism>
<dbReference type="InterPro" id="IPR050778">
    <property type="entry name" value="Cueball_EGF_LRP_Nidogen"/>
</dbReference>
<name>A0A0F9J0R9_9ZZZZ</name>
<protein>
    <recommendedName>
        <fullName evidence="3">PEP-CTERM protein-sorting domain-containing protein</fullName>
    </recommendedName>
</protein>
<proteinExistence type="predicted"/>
<reference evidence="2" key="1">
    <citation type="journal article" date="2015" name="Nature">
        <title>Complex archaea that bridge the gap between prokaryotes and eukaryotes.</title>
        <authorList>
            <person name="Spang A."/>
            <person name="Saw J.H."/>
            <person name="Jorgensen S.L."/>
            <person name="Zaremba-Niedzwiedzka K."/>
            <person name="Martijn J."/>
            <person name="Lind A.E."/>
            <person name="van Eijk R."/>
            <person name="Schleper C."/>
            <person name="Guy L."/>
            <person name="Ettema T.J."/>
        </authorList>
    </citation>
    <scope>NUCLEOTIDE SEQUENCE</scope>
</reference>
<dbReference type="NCBIfam" id="TIGR02595">
    <property type="entry name" value="PEP_CTERM"/>
    <property type="match status" value="1"/>
</dbReference>
<comment type="caution">
    <text evidence="2">The sequence shown here is derived from an EMBL/GenBank/DDBJ whole genome shotgun (WGS) entry which is preliminary data.</text>
</comment>
<accession>A0A0F9J0R9</accession>
<dbReference type="SUPFAM" id="SSF63825">
    <property type="entry name" value="YWTD domain"/>
    <property type="match status" value="1"/>
</dbReference>
<dbReference type="GO" id="GO:0042813">
    <property type="term" value="F:Wnt receptor activity"/>
    <property type="evidence" value="ECO:0007669"/>
    <property type="project" value="TreeGrafter"/>
</dbReference>
<dbReference type="PANTHER" id="PTHR46513:SF13">
    <property type="entry name" value="EGF-LIKE DOMAIN-CONTAINING PROTEIN"/>
    <property type="match status" value="1"/>
</dbReference>
<dbReference type="GO" id="GO:0017147">
    <property type="term" value="F:Wnt-protein binding"/>
    <property type="evidence" value="ECO:0007669"/>
    <property type="project" value="TreeGrafter"/>
</dbReference>